<name>A0A059B8Z7_EUCGR</name>
<evidence type="ECO:0000313" key="1">
    <source>
        <dbReference type="EMBL" id="KCW62707.1"/>
    </source>
</evidence>
<dbReference type="EMBL" id="KK198759">
    <property type="protein sequence ID" value="KCW62707.1"/>
    <property type="molecule type" value="Genomic_DNA"/>
</dbReference>
<proteinExistence type="predicted"/>
<gene>
    <name evidence="1" type="ORF">EUGRSUZ_G00278</name>
</gene>
<reference evidence="1" key="1">
    <citation type="submission" date="2013-07" db="EMBL/GenBank/DDBJ databases">
        <title>The genome of Eucalyptus grandis.</title>
        <authorList>
            <person name="Schmutz J."/>
            <person name="Hayes R."/>
            <person name="Myburg A."/>
            <person name="Tuskan G."/>
            <person name="Grattapaglia D."/>
            <person name="Rokhsar D.S."/>
        </authorList>
    </citation>
    <scope>NUCLEOTIDE SEQUENCE</scope>
    <source>
        <tissue evidence="1">Leaf extractions</tissue>
    </source>
</reference>
<accession>A0A059B8Z7</accession>
<dbReference type="AlphaFoldDB" id="A0A059B8Z7"/>
<organism evidence="1">
    <name type="scientific">Eucalyptus grandis</name>
    <name type="common">Flooded gum</name>
    <dbReference type="NCBI Taxonomy" id="71139"/>
    <lineage>
        <taxon>Eukaryota</taxon>
        <taxon>Viridiplantae</taxon>
        <taxon>Streptophyta</taxon>
        <taxon>Embryophyta</taxon>
        <taxon>Tracheophyta</taxon>
        <taxon>Spermatophyta</taxon>
        <taxon>Magnoliopsida</taxon>
        <taxon>eudicotyledons</taxon>
        <taxon>Gunneridae</taxon>
        <taxon>Pentapetalae</taxon>
        <taxon>rosids</taxon>
        <taxon>malvids</taxon>
        <taxon>Myrtales</taxon>
        <taxon>Myrtaceae</taxon>
        <taxon>Myrtoideae</taxon>
        <taxon>Eucalypteae</taxon>
        <taxon>Eucalyptus</taxon>
    </lineage>
</organism>
<dbReference type="Gramene" id="KCW62707">
    <property type="protein sequence ID" value="KCW62707"/>
    <property type="gene ID" value="EUGRSUZ_G00278"/>
</dbReference>
<protein>
    <submittedName>
        <fullName evidence="1">Uncharacterized protein</fullName>
    </submittedName>
</protein>
<sequence length="81" mass="9279">MQNERTLNVPKRTCMCKIYTTCTNARTHGQLSIIVSYMCPKQIGIGFGPSMKSVNLPISETHKYILFPLMRKRKEHGFLSC</sequence>
<dbReference type="InParanoid" id="A0A059B8Z7"/>